<reference evidence="1 2" key="1">
    <citation type="submission" date="2018-07" db="EMBL/GenBank/DDBJ databases">
        <authorList>
            <person name="Quirk P.G."/>
            <person name="Krulwich T.A."/>
        </authorList>
    </citation>
    <scope>NUCLEOTIDE SEQUENCE [LARGE SCALE GENOMIC DNA]</scope>
    <source>
        <strain evidence="1 2">CC-BB4</strain>
    </source>
</reference>
<protein>
    <submittedName>
        <fullName evidence="1">Uncharacterized protein</fullName>
    </submittedName>
</protein>
<keyword evidence="2" id="KW-1185">Reference proteome</keyword>
<evidence type="ECO:0000313" key="2">
    <source>
        <dbReference type="Proteomes" id="UP000254889"/>
    </source>
</evidence>
<dbReference type="KEGG" id="ptaw:DW352_05130"/>
<dbReference type="Proteomes" id="UP000254889">
    <property type="component" value="Chromosome"/>
</dbReference>
<dbReference type="EMBL" id="CP031417">
    <property type="protein sequence ID" value="AXK79953.1"/>
    <property type="molecule type" value="Genomic_DNA"/>
</dbReference>
<accession>A0A345ZSQ6</accession>
<organism evidence="1 2">
    <name type="scientific">Pseudolabrys taiwanensis</name>
    <dbReference type="NCBI Taxonomy" id="331696"/>
    <lineage>
        <taxon>Bacteria</taxon>
        <taxon>Pseudomonadati</taxon>
        <taxon>Pseudomonadota</taxon>
        <taxon>Alphaproteobacteria</taxon>
        <taxon>Hyphomicrobiales</taxon>
        <taxon>Xanthobacteraceae</taxon>
        <taxon>Pseudolabrys</taxon>
    </lineage>
</organism>
<gene>
    <name evidence="1" type="ORF">DW352_05130</name>
</gene>
<dbReference type="OrthoDB" id="5297568at2"/>
<proteinExistence type="predicted"/>
<sequence length="87" mass="9461">MVANGHHILGIQTYGNQFMISAGNYAEPLFAQHFDTRQRANSQRDALPYCGLRRPLCGDTVRMLIDPALAGPSSCNDDVLAQAGGRK</sequence>
<name>A0A345ZSQ6_9HYPH</name>
<dbReference type="AlphaFoldDB" id="A0A345ZSQ6"/>
<evidence type="ECO:0000313" key="1">
    <source>
        <dbReference type="EMBL" id="AXK79953.1"/>
    </source>
</evidence>